<evidence type="ECO:0000259" key="1">
    <source>
        <dbReference type="PROSITE" id="PS51819"/>
    </source>
</evidence>
<dbReference type="InterPro" id="IPR029068">
    <property type="entry name" value="Glyas_Bleomycin-R_OHBP_Dase"/>
</dbReference>
<evidence type="ECO:0000313" key="2">
    <source>
        <dbReference type="EMBL" id="CUR62504.1"/>
    </source>
</evidence>
<feature type="domain" description="VOC" evidence="1">
    <location>
        <begin position="9"/>
        <end position="132"/>
    </location>
</feature>
<dbReference type="SUPFAM" id="SSF54593">
    <property type="entry name" value="Glyoxalase/Bleomycin resistance protein/Dihydroxybiphenyl dioxygenase"/>
    <property type="match status" value="1"/>
</dbReference>
<sequence>MTDVHLDVHELRITLTVDDFDAAVRLYRDALGLPEVADWSSDRGRVLLLDAGRATLELFDEAQAAMVDELEVGRRVSGKVRFALQVPDADAAAEELVGAGASRVADAVDTPWGDRNARVAAPDGMQLTLFTLGEES</sequence>
<dbReference type="AlphaFoldDB" id="A0A2P2CKI8"/>
<accession>A0A2P2CKI8</accession>
<dbReference type="InterPro" id="IPR004360">
    <property type="entry name" value="Glyas_Fos-R_dOase_dom"/>
</dbReference>
<dbReference type="PROSITE" id="PS51819">
    <property type="entry name" value="VOC"/>
    <property type="match status" value="1"/>
</dbReference>
<gene>
    <name evidence="2" type="ORF">NOCA180148</name>
</gene>
<protein>
    <recommendedName>
        <fullName evidence="1">VOC domain-containing protein</fullName>
    </recommendedName>
</protein>
<proteinExistence type="predicted"/>
<dbReference type="Gene3D" id="3.10.180.10">
    <property type="entry name" value="2,3-Dihydroxybiphenyl 1,2-Dioxygenase, domain 1"/>
    <property type="match status" value="1"/>
</dbReference>
<dbReference type="EMBL" id="CZKB01000028">
    <property type="protein sequence ID" value="CUR62504.1"/>
    <property type="molecule type" value="Genomic_DNA"/>
</dbReference>
<reference evidence="2" key="1">
    <citation type="submission" date="2015-08" db="EMBL/GenBank/DDBJ databases">
        <authorList>
            <person name="Babu N.S."/>
            <person name="Beckwith C.J."/>
            <person name="Beseler K.G."/>
            <person name="Brison A."/>
            <person name="Carone J.V."/>
            <person name="Caskin T.P."/>
            <person name="Diamond M."/>
            <person name="Durham M.E."/>
            <person name="Foxe J.M."/>
            <person name="Go M."/>
            <person name="Henderson B.A."/>
            <person name="Jones I.B."/>
            <person name="McGettigan J.A."/>
            <person name="Micheletti S.J."/>
            <person name="Nasrallah M.E."/>
            <person name="Ortiz D."/>
            <person name="Piller C.R."/>
            <person name="Privatt S.R."/>
            <person name="Schneider S.L."/>
            <person name="Sharp S."/>
            <person name="Smith T.C."/>
            <person name="Stanton J.D."/>
            <person name="Ullery H.E."/>
            <person name="Wilson R.J."/>
            <person name="Serrano M.G."/>
            <person name="Buck G."/>
            <person name="Lee V."/>
            <person name="Wang Y."/>
            <person name="Carvalho R."/>
            <person name="Voegtly L."/>
            <person name="Shi R."/>
            <person name="Duckworth R."/>
            <person name="Johnson A."/>
            <person name="Loviza R."/>
            <person name="Walstead R."/>
            <person name="Shah Z."/>
            <person name="Kiflezghi M."/>
            <person name="Wade K."/>
            <person name="Ball S.L."/>
            <person name="Bradley K.W."/>
            <person name="Asai D.J."/>
            <person name="Bowman C.A."/>
            <person name="Russell D.A."/>
            <person name="Pope W.H."/>
            <person name="Jacobs-Sera D."/>
            <person name="Hendrix R.W."/>
            <person name="Hatfull G.F."/>
        </authorList>
    </citation>
    <scope>NUCLEOTIDE SEQUENCE</scope>
</reference>
<name>A0A2P2CKI8_9ZZZZ</name>
<dbReference type="InterPro" id="IPR037523">
    <property type="entry name" value="VOC_core"/>
</dbReference>
<organism evidence="2">
    <name type="scientific">metagenome</name>
    <dbReference type="NCBI Taxonomy" id="256318"/>
    <lineage>
        <taxon>unclassified sequences</taxon>
        <taxon>metagenomes</taxon>
    </lineage>
</organism>
<dbReference type="Pfam" id="PF00903">
    <property type="entry name" value="Glyoxalase"/>
    <property type="match status" value="1"/>
</dbReference>